<evidence type="ECO:0000256" key="5">
    <source>
        <dbReference type="ARBA" id="ARBA00023163"/>
    </source>
</evidence>
<accession>A0AAP0HUZ9</accession>
<dbReference type="EMBL" id="JBBNAE010000008">
    <property type="protein sequence ID" value="KAK9102478.1"/>
    <property type="molecule type" value="Genomic_DNA"/>
</dbReference>
<keyword evidence="5" id="KW-0804">Transcription</keyword>
<reference evidence="9 10" key="1">
    <citation type="submission" date="2024-01" db="EMBL/GenBank/DDBJ databases">
        <title>Genome assemblies of Stephania.</title>
        <authorList>
            <person name="Yang L."/>
        </authorList>
    </citation>
    <scope>NUCLEOTIDE SEQUENCE [LARGE SCALE GENOMIC DNA]</scope>
    <source>
        <strain evidence="9">QJT</strain>
        <tissue evidence="9">Leaf</tissue>
    </source>
</reference>
<keyword evidence="2" id="KW-0805">Transcription regulation</keyword>
<name>A0AAP0HUZ9_9MAGN</name>
<keyword evidence="3" id="KW-0175">Coiled coil</keyword>
<comment type="function">
    <text evidence="1">Putative transcription factor.</text>
</comment>
<evidence type="ECO:0000313" key="9">
    <source>
        <dbReference type="EMBL" id="KAK9102478.1"/>
    </source>
</evidence>
<evidence type="ECO:0000256" key="6">
    <source>
        <dbReference type="ARBA" id="ARBA00023242"/>
    </source>
</evidence>
<dbReference type="AlphaFoldDB" id="A0AAP0HUZ9"/>
<dbReference type="InterPro" id="IPR044607">
    <property type="entry name" value="RKD-like"/>
</dbReference>
<evidence type="ECO:0000256" key="3">
    <source>
        <dbReference type="ARBA" id="ARBA00023054"/>
    </source>
</evidence>
<proteinExistence type="predicted"/>
<feature type="compositionally biased region" description="Polar residues" evidence="7">
    <location>
        <begin position="1"/>
        <end position="13"/>
    </location>
</feature>
<dbReference type="PANTHER" id="PTHR46373:SF5">
    <property type="entry name" value="RWP-RK DOMAIN PROTEIN"/>
    <property type="match status" value="1"/>
</dbReference>
<organism evidence="9 10">
    <name type="scientific">Stephania japonica</name>
    <dbReference type="NCBI Taxonomy" id="461633"/>
    <lineage>
        <taxon>Eukaryota</taxon>
        <taxon>Viridiplantae</taxon>
        <taxon>Streptophyta</taxon>
        <taxon>Embryophyta</taxon>
        <taxon>Tracheophyta</taxon>
        <taxon>Spermatophyta</taxon>
        <taxon>Magnoliopsida</taxon>
        <taxon>Ranunculales</taxon>
        <taxon>Menispermaceae</taxon>
        <taxon>Menispermoideae</taxon>
        <taxon>Cissampelideae</taxon>
        <taxon>Stephania</taxon>
    </lineage>
</organism>
<dbReference type="Pfam" id="PF02042">
    <property type="entry name" value="RWP-RK"/>
    <property type="match status" value="1"/>
</dbReference>
<evidence type="ECO:0000256" key="1">
    <source>
        <dbReference type="ARBA" id="ARBA00004049"/>
    </source>
</evidence>
<comment type="caution">
    <text evidence="9">The sequence shown here is derived from an EMBL/GenBank/DDBJ whole genome shotgun (WGS) entry which is preliminary data.</text>
</comment>
<evidence type="ECO:0000256" key="2">
    <source>
        <dbReference type="ARBA" id="ARBA00023015"/>
    </source>
</evidence>
<keyword evidence="10" id="KW-1185">Reference proteome</keyword>
<gene>
    <name evidence="9" type="ORF">Sjap_019732</name>
</gene>
<dbReference type="Proteomes" id="UP001417504">
    <property type="component" value="Unassembled WGS sequence"/>
</dbReference>
<feature type="domain" description="RWP-RK" evidence="8">
    <location>
        <begin position="271"/>
        <end position="301"/>
    </location>
</feature>
<dbReference type="PANTHER" id="PTHR46373">
    <property type="entry name" value="PROTEIN RKD4"/>
    <property type="match status" value="1"/>
</dbReference>
<evidence type="ECO:0000259" key="8">
    <source>
        <dbReference type="Pfam" id="PF02042"/>
    </source>
</evidence>
<protein>
    <recommendedName>
        <fullName evidence="8">RWP-RK domain-containing protein</fullName>
    </recommendedName>
</protein>
<sequence>MASSSNNSQQPCSESADDDSPLLDDRSLEELLRLWADINGLSHDSHQQNHEQFVGAPPSNDPNTALSIVPNHTASNDMATGVNQNGPINVDEEEVINVEDYLIDTLDDYYDQSSSASPLAIMPPTPPELSGGDNTEKLEIHGRVGLISHVVHETKYRVNDLEPLVVEHKKIDFSPQSLEDVSQFLMNYCQERAEAGYIMVEDPLLTFYSALCAGANWDQQHITNIDDHQSVQPNSSAETVVDQLSQEVPEQSSTRLFKSSLAMQRERIRKLKLSDLEAYFHLPIEVAGKKLAICPTVLKKVKSVDRKILNLRVILRKKNGEEDAFVRAKIETLKQEREQIINGMMAK</sequence>
<feature type="region of interest" description="Disordered" evidence="7">
    <location>
        <begin position="1"/>
        <end position="24"/>
    </location>
</feature>
<dbReference type="InterPro" id="IPR003035">
    <property type="entry name" value="RWP-RK_dom"/>
</dbReference>
<dbReference type="GO" id="GO:0003700">
    <property type="term" value="F:DNA-binding transcription factor activity"/>
    <property type="evidence" value="ECO:0007669"/>
    <property type="project" value="InterPro"/>
</dbReference>
<evidence type="ECO:0000256" key="7">
    <source>
        <dbReference type="SAM" id="MobiDB-lite"/>
    </source>
</evidence>
<evidence type="ECO:0000313" key="10">
    <source>
        <dbReference type="Proteomes" id="UP001417504"/>
    </source>
</evidence>
<dbReference type="GO" id="GO:0003677">
    <property type="term" value="F:DNA binding"/>
    <property type="evidence" value="ECO:0007669"/>
    <property type="project" value="UniProtKB-KW"/>
</dbReference>
<evidence type="ECO:0000256" key="4">
    <source>
        <dbReference type="ARBA" id="ARBA00023125"/>
    </source>
</evidence>
<keyword evidence="4" id="KW-0238">DNA-binding</keyword>
<keyword evidence="6" id="KW-0539">Nucleus</keyword>